<dbReference type="NCBIfam" id="TIGR04294">
    <property type="entry name" value="pre_pil_HX9DG"/>
    <property type="match status" value="1"/>
</dbReference>
<dbReference type="Pfam" id="PF07596">
    <property type="entry name" value="SBP_bac_10"/>
    <property type="match status" value="1"/>
</dbReference>
<dbReference type="EMBL" id="CP003364">
    <property type="protein sequence ID" value="AGA24581.1"/>
    <property type="molecule type" value="Genomic_DNA"/>
</dbReference>
<sequence length="352" mass="37219">MSMKSSSRRGFTLIELLVVIAIIAVLIALLLPAVQAAREAARRAQCVNNLKQLAMAAHNYHSAQNILPANLYLHPAYSTSSYVWNNASWIVFLLPQMEQQPLFNAINFNFMWGPNNVGWQTTAALGNQNSTVRQSVLNTLICPSDPSPALDTTNADEIGSNLAAGTSYVGNVGDNCLACNTPNGNTTVIFCAAQGYNCRGAQLGDPSSGAATVPPPPSTGSGIFWRECSGVSFNQIIDGTSNTFMAGEQIMKVTSWNAWVEANQSVGSTAVPLNYLAPGRSIAGAGSTVIATGASDVGNWPAWYSFRSMHPGGGNFAMCDGSVKFIKSSISMPTYQALSTRAAGEIISSDAF</sequence>
<organism evidence="2 3">
    <name type="scientific">Singulisphaera acidiphila (strain ATCC BAA-1392 / DSM 18658 / VKM B-2454 / MOB10)</name>
    <dbReference type="NCBI Taxonomy" id="886293"/>
    <lineage>
        <taxon>Bacteria</taxon>
        <taxon>Pseudomonadati</taxon>
        <taxon>Planctomycetota</taxon>
        <taxon>Planctomycetia</taxon>
        <taxon>Isosphaerales</taxon>
        <taxon>Isosphaeraceae</taxon>
        <taxon>Singulisphaera</taxon>
    </lineage>
</organism>
<gene>
    <name evidence="2" type="ordered locus">Sinac_0123</name>
</gene>
<evidence type="ECO:0000259" key="1">
    <source>
        <dbReference type="Pfam" id="PF07596"/>
    </source>
</evidence>
<dbReference type="eggNOG" id="COG2165">
    <property type="taxonomic scope" value="Bacteria"/>
</dbReference>
<dbReference type="Pfam" id="PF07963">
    <property type="entry name" value="N_methyl"/>
    <property type="match status" value="1"/>
</dbReference>
<dbReference type="SUPFAM" id="SSF54523">
    <property type="entry name" value="Pili subunits"/>
    <property type="match status" value="1"/>
</dbReference>
<dbReference type="PANTHER" id="PTHR30093">
    <property type="entry name" value="GENERAL SECRETION PATHWAY PROTEIN G"/>
    <property type="match status" value="1"/>
</dbReference>
<dbReference type="Proteomes" id="UP000010798">
    <property type="component" value="Chromosome"/>
</dbReference>
<dbReference type="PROSITE" id="PS00409">
    <property type="entry name" value="PROKAR_NTER_METHYL"/>
    <property type="match status" value="1"/>
</dbReference>
<evidence type="ECO:0000313" key="3">
    <source>
        <dbReference type="Proteomes" id="UP000010798"/>
    </source>
</evidence>
<dbReference type="InterPro" id="IPR027558">
    <property type="entry name" value="Pre_pil_HX9DG_C"/>
</dbReference>
<dbReference type="InterPro" id="IPR045584">
    <property type="entry name" value="Pilin-like"/>
</dbReference>
<accession>L0D7H0</accession>
<reference evidence="2 3" key="1">
    <citation type="submission" date="2012-02" db="EMBL/GenBank/DDBJ databases">
        <title>Complete sequence of chromosome of Singulisphaera acidiphila DSM 18658.</title>
        <authorList>
            <consortium name="US DOE Joint Genome Institute (JGI-PGF)"/>
            <person name="Lucas S."/>
            <person name="Copeland A."/>
            <person name="Lapidus A."/>
            <person name="Glavina del Rio T."/>
            <person name="Dalin E."/>
            <person name="Tice H."/>
            <person name="Bruce D."/>
            <person name="Goodwin L."/>
            <person name="Pitluck S."/>
            <person name="Peters L."/>
            <person name="Ovchinnikova G."/>
            <person name="Chertkov O."/>
            <person name="Kyrpides N."/>
            <person name="Mavromatis K."/>
            <person name="Ivanova N."/>
            <person name="Brettin T."/>
            <person name="Detter J.C."/>
            <person name="Han C."/>
            <person name="Larimer F."/>
            <person name="Land M."/>
            <person name="Hauser L."/>
            <person name="Markowitz V."/>
            <person name="Cheng J.-F."/>
            <person name="Hugenholtz P."/>
            <person name="Woyke T."/>
            <person name="Wu D."/>
            <person name="Tindall B."/>
            <person name="Pomrenke H."/>
            <person name="Brambilla E."/>
            <person name="Klenk H.-P."/>
            <person name="Eisen J.A."/>
        </authorList>
    </citation>
    <scope>NUCLEOTIDE SEQUENCE [LARGE SCALE GENOMIC DNA]</scope>
    <source>
        <strain evidence="3">ATCC BAA-1392 / DSM 18658 / VKM B-2454 / MOB10</strain>
    </source>
</reference>
<dbReference type="InterPro" id="IPR012902">
    <property type="entry name" value="N_methyl_site"/>
</dbReference>
<dbReference type="Gene3D" id="3.30.700.10">
    <property type="entry name" value="Glycoprotein, Type 4 Pilin"/>
    <property type="match status" value="1"/>
</dbReference>
<dbReference type="RefSeq" id="WP_015243766.1">
    <property type="nucleotide sequence ID" value="NZ_JH621482.1"/>
</dbReference>
<dbReference type="AlphaFoldDB" id="L0D7H0"/>
<dbReference type="NCBIfam" id="TIGR02532">
    <property type="entry name" value="IV_pilin_GFxxxE"/>
    <property type="match status" value="1"/>
</dbReference>
<dbReference type="PANTHER" id="PTHR30093:SF2">
    <property type="entry name" value="TYPE II SECRETION SYSTEM PROTEIN H"/>
    <property type="match status" value="1"/>
</dbReference>
<dbReference type="KEGG" id="saci:Sinac_0123"/>
<dbReference type="InterPro" id="IPR011453">
    <property type="entry name" value="DUF1559"/>
</dbReference>
<dbReference type="HOGENOM" id="CLU_041661_0_0_0"/>
<keyword evidence="3" id="KW-1185">Reference proteome</keyword>
<protein>
    <submittedName>
        <fullName evidence="2">Prepilin-type N-terminal cleavage/methylation domain-containing protein</fullName>
    </submittedName>
</protein>
<dbReference type="OrthoDB" id="287493at2"/>
<proteinExistence type="predicted"/>
<name>L0D7H0_SINAD</name>
<feature type="domain" description="DUF1559" evidence="1">
    <location>
        <begin position="35"/>
        <end position="330"/>
    </location>
</feature>
<evidence type="ECO:0000313" key="2">
    <source>
        <dbReference type="EMBL" id="AGA24581.1"/>
    </source>
</evidence>
<dbReference type="STRING" id="886293.Sinac_0123"/>